<feature type="domain" description="YtkA-like" evidence="2">
    <location>
        <begin position="40"/>
        <end position="114"/>
    </location>
</feature>
<dbReference type="RefSeq" id="WP_136352128.1">
    <property type="nucleotide sequence ID" value="NZ_CP046266.1"/>
</dbReference>
<accession>A0A4S4C2W0</accession>
<dbReference type="PROSITE" id="PS51257">
    <property type="entry name" value="PROKAR_LIPOPROTEIN"/>
    <property type="match status" value="1"/>
</dbReference>
<sequence>MNYKVLSSFIVVFSIILSGCQELDSHKDHTTTETEEVKAPHVDILAKEHVKKGEEVQIGAHVYYGEELVDDAEVQFEIQKGDHSEKIDAKLVDKGTYEINYLFKEDGTYQVTAHTNVKEYHTMPTIDIQVGEGQTAATAEENDEEQPSHNSDHHDSEQEGEHSHHSVNITVEELTTFQLNKVERLTTTIKEGDQPFLDATVRFEIWMEGEEQHNYIDAAESSTKGTYTSSFKFEKAGMYTIVVHVEKGEVHDHIETSVEVQKGP</sequence>
<feature type="compositionally biased region" description="Basic and acidic residues" evidence="1">
    <location>
        <begin position="146"/>
        <end position="164"/>
    </location>
</feature>
<proteinExistence type="predicted"/>
<evidence type="ECO:0000256" key="1">
    <source>
        <dbReference type="SAM" id="MobiDB-lite"/>
    </source>
</evidence>
<dbReference type="AlphaFoldDB" id="A0A4S4C2W0"/>
<gene>
    <name evidence="3" type="ORF">E6W99_05190</name>
</gene>
<name>A0A4S4C2W0_9BACI</name>
<dbReference type="InterPro" id="IPR032693">
    <property type="entry name" value="YtkA-like_dom"/>
</dbReference>
<dbReference type="OrthoDB" id="2679563at2"/>
<evidence type="ECO:0000259" key="2">
    <source>
        <dbReference type="Pfam" id="PF13115"/>
    </source>
</evidence>
<dbReference type="EMBL" id="SSNT01000003">
    <property type="protein sequence ID" value="THF82043.1"/>
    <property type="molecule type" value="Genomic_DNA"/>
</dbReference>
<evidence type="ECO:0000313" key="4">
    <source>
        <dbReference type="Proteomes" id="UP000310334"/>
    </source>
</evidence>
<organism evidence="3 4">
    <name type="scientific">Metabacillus sediminilitoris</name>
    <dbReference type="NCBI Taxonomy" id="2567941"/>
    <lineage>
        <taxon>Bacteria</taxon>
        <taxon>Bacillati</taxon>
        <taxon>Bacillota</taxon>
        <taxon>Bacilli</taxon>
        <taxon>Bacillales</taxon>
        <taxon>Bacillaceae</taxon>
        <taxon>Metabacillus</taxon>
    </lineage>
</organism>
<comment type="caution">
    <text evidence="3">The sequence shown here is derived from an EMBL/GenBank/DDBJ whole genome shotgun (WGS) entry which is preliminary data.</text>
</comment>
<keyword evidence="4" id="KW-1185">Reference proteome</keyword>
<evidence type="ECO:0000313" key="3">
    <source>
        <dbReference type="EMBL" id="THF82043.1"/>
    </source>
</evidence>
<feature type="domain" description="YtkA-like" evidence="2">
    <location>
        <begin position="176"/>
        <end position="244"/>
    </location>
</feature>
<dbReference type="Pfam" id="PF13115">
    <property type="entry name" value="YtkA"/>
    <property type="match status" value="2"/>
</dbReference>
<protein>
    <recommendedName>
        <fullName evidence="2">YtkA-like domain-containing protein</fullName>
    </recommendedName>
</protein>
<dbReference type="Proteomes" id="UP000310334">
    <property type="component" value="Unassembled WGS sequence"/>
</dbReference>
<reference evidence="3 4" key="1">
    <citation type="submission" date="2019-04" db="EMBL/GenBank/DDBJ databases">
        <title>Bacillus sediminilitoris sp. nov., isolated from a tidal flat sediment on the East China Sea.</title>
        <authorList>
            <person name="Wei Y."/>
            <person name="Mao H."/>
            <person name="Fang J."/>
        </authorList>
    </citation>
    <scope>NUCLEOTIDE SEQUENCE [LARGE SCALE GENOMIC DNA]</scope>
    <source>
        <strain evidence="3 4">DSL-17</strain>
    </source>
</reference>
<feature type="region of interest" description="Disordered" evidence="1">
    <location>
        <begin position="133"/>
        <end position="165"/>
    </location>
</feature>